<dbReference type="GO" id="GO:0032259">
    <property type="term" value="P:methylation"/>
    <property type="evidence" value="ECO:0007669"/>
    <property type="project" value="UniProtKB-KW"/>
</dbReference>
<dbReference type="SUPFAM" id="SSF53335">
    <property type="entry name" value="S-adenosyl-L-methionine-dependent methyltransferases"/>
    <property type="match status" value="1"/>
</dbReference>
<evidence type="ECO:0000313" key="2">
    <source>
        <dbReference type="Proteomes" id="UP000242881"/>
    </source>
</evidence>
<gene>
    <name evidence="1" type="ORF">C0187_02955</name>
</gene>
<sequence>MSTNNTIGGVSPLNFDYKLLDFGNGRKLEQFGSYILDRPSPASTTEPSNPEIWHTKTATFIPEVGWDIPENLYKEWTISVLDAVVRLKLSVSGQVGIFPEQYQNWIFLRDLSDHCTKELNILNGFAYTGISTIFSVNGLNRITHVDGSSSAINWAKENYKMNFNSSGVRFINDDMITFMNKEVKRGKKYSGFIFDPPEFGRGPNGEWSLKKDLEKLIELTNQLTDEPYFFIFSTHSQWLGKKELLAFMKKLKFFNKNYEIFDLDLVSEYNKKLNMGICFRWISN</sequence>
<dbReference type="Proteomes" id="UP000242881">
    <property type="component" value="Unassembled WGS sequence"/>
</dbReference>
<dbReference type="PANTHER" id="PTHR43042:SF2">
    <property type="entry name" value="SAM-DEPENDENT METHYLTRANSFERASE"/>
    <property type="match status" value="1"/>
</dbReference>
<name>A0A2J6WND2_9BACT</name>
<dbReference type="PANTHER" id="PTHR43042">
    <property type="entry name" value="SAM-DEPENDENT METHYLTRANSFERASE"/>
    <property type="match status" value="1"/>
</dbReference>
<organism evidence="1 2">
    <name type="scientific">Calditerrivibrio nitroreducens</name>
    <dbReference type="NCBI Taxonomy" id="477976"/>
    <lineage>
        <taxon>Bacteria</taxon>
        <taxon>Pseudomonadati</taxon>
        <taxon>Deferribacterota</taxon>
        <taxon>Deferribacteres</taxon>
        <taxon>Deferribacterales</taxon>
        <taxon>Calditerrivibrionaceae</taxon>
    </lineage>
</organism>
<dbReference type="InterPro" id="IPR013780">
    <property type="entry name" value="Glyco_hydro_b"/>
</dbReference>
<dbReference type="GO" id="GO:0008168">
    <property type="term" value="F:methyltransferase activity"/>
    <property type="evidence" value="ECO:0007669"/>
    <property type="project" value="UniProtKB-KW"/>
</dbReference>
<protein>
    <submittedName>
        <fullName evidence="1">Uncharacterized protein</fullName>
    </submittedName>
</protein>
<dbReference type="Gene3D" id="3.40.50.150">
    <property type="entry name" value="Vaccinia Virus protein VP39"/>
    <property type="match status" value="1"/>
</dbReference>
<reference evidence="1 2" key="1">
    <citation type="submission" date="2018-01" db="EMBL/GenBank/DDBJ databases">
        <title>Metagenomic assembled genomes from two thermal pools in the Uzon Caldera, Kamchatka, Russia.</title>
        <authorList>
            <person name="Wilkins L."/>
            <person name="Ettinger C."/>
        </authorList>
    </citation>
    <scope>NUCLEOTIDE SEQUENCE [LARGE SCALE GENOMIC DNA]</scope>
    <source>
        <strain evidence="1">ZAV-05</strain>
    </source>
</reference>
<proteinExistence type="predicted"/>
<comment type="caution">
    <text evidence="1">The sequence shown here is derived from an EMBL/GenBank/DDBJ whole genome shotgun (WGS) entry which is preliminary data.</text>
</comment>
<dbReference type="AlphaFoldDB" id="A0A2J6WND2"/>
<dbReference type="InterPro" id="IPR029063">
    <property type="entry name" value="SAM-dependent_MTases_sf"/>
</dbReference>
<dbReference type="Gene3D" id="2.60.40.1180">
    <property type="entry name" value="Golgi alpha-mannosidase II"/>
    <property type="match status" value="1"/>
</dbReference>
<accession>A0A2J6WND2</accession>
<dbReference type="EMBL" id="PNIN01000033">
    <property type="protein sequence ID" value="PMP71876.1"/>
    <property type="molecule type" value="Genomic_DNA"/>
</dbReference>
<evidence type="ECO:0000313" key="1">
    <source>
        <dbReference type="EMBL" id="PMP71876.1"/>
    </source>
</evidence>
<dbReference type="RefSeq" id="WP_424605601.1">
    <property type="nucleotide sequence ID" value="NZ_JBNAVA010000005.1"/>
</dbReference>